<dbReference type="SUPFAM" id="SSF89372">
    <property type="entry name" value="Fucose-specific lectin"/>
    <property type="match status" value="1"/>
</dbReference>
<dbReference type="InterPro" id="IPR024078">
    <property type="entry name" value="LmbE-like_dom_sf"/>
</dbReference>
<comment type="caution">
    <text evidence="3">The sequence shown here is derived from an EMBL/GenBank/DDBJ whole genome shotgun (WGS) entry which is preliminary data.</text>
</comment>
<dbReference type="PANTHER" id="PTHR12993">
    <property type="entry name" value="N-ACETYLGLUCOSAMINYL-PHOSPHATIDYLINOSITOL DE-N-ACETYLASE-RELATED"/>
    <property type="match status" value="1"/>
</dbReference>
<feature type="signal peptide" evidence="2">
    <location>
        <begin position="1"/>
        <end position="24"/>
    </location>
</feature>
<keyword evidence="4" id="KW-1185">Reference proteome</keyword>
<keyword evidence="1" id="KW-0862">Zinc</keyword>
<dbReference type="PANTHER" id="PTHR12993:SF26">
    <property type="entry name" value="1D-MYO-INOSITOL 2-ACETAMIDO-2-DEOXY-ALPHA-D-GLUCOPYRANOSIDE DEACETYLASE"/>
    <property type="match status" value="1"/>
</dbReference>
<dbReference type="Pfam" id="PF02585">
    <property type="entry name" value="PIG-L"/>
    <property type="match status" value="1"/>
</dbReference>
<accession>A0ABS5AGJ7</accession>
<organism evidence="3 4">
    <name type="scientific">Crossiella equi</name>
    <dbReference type="NCBI Taxonomy" id="130796"/>
    <lineage>
        <taxon>Bacteria</taxon>
        <taxon>Bacillati</taxon>
        <taxon>Actinomycetota</taxon>
        <taxon>Actinomycetes</taxon>
        <taxon>Pseudonocardiales</taxon>
        <taxon>Pseudonocardiaceae</taxon>
        <taxon>Crossiella</taxon>
    </lineage>
</organism>
<proteinExistence type="predicted"/>
<dbReference type="Gene3D" id="3.40.50.10320">
    <property type="entry name" value="LmbE-like"/>
    <property type="match status" value="1"/>
</dbReference>
<dbReference type="Gene3D" id="2.120.10.70">
    <property type="entry name" value="Fucose-specific lectin"/>
    <property type="match status" value="1"/>
</dbReference>
<name>A0ABS5AGJ7_9PSEU</name>
<evidence type="ECO:0000256" key="1">
    <source>
        <dbReference type="ARBA" id="ARBA00022833"/>
    </source>
</evidence>
<reference evidence="3 4" key="1">
    <citation type="submission" date="2021-03" db="EMBL/GenBank/DDBJ databases">
        <title>Sequencing the genomes of 1000 actinobacteria strains.</title>
        <authorList>
            <person name="Klenk H.-P."/>
        </authorList>
    </citation>
    <scope>NUCLEOTIDE SEQUENCE [LARGE SCALE GENOMIC DNA]</scope>
    <source>
        <strain evidence="3 4">DSM 44580</strain>
    </source>
</reference>
<evidence type="ECO:0000256" key="2">
    <source>
        <dbReference type="SAM" id="SignalP"/>
    </source>
</evidence>
<feature type="chain" id="PRO_5045798393" evidence="2">
    <location>
        <begin position="25"/>
        <end position="589"/>
    </location>
</feature>
<dbReference type="RefSeq" id="WP_086780401.1">
    <property type="nucleotide sequence ID" value="NZ_JAGIOO010000001.1"/>
</dbReference>
<keyword evidence="2" id="KW-0732">Signal</keyword>
<dbReference type="SUPFAM" id="SSF102588">
    <property type="entry name" value="LmbE-like"/>
    <property type="match status" value="1"/>
</dbReference>
<dbReference type="InterPro" id="IPR003737">
    <property type="entry name" value="GlcNAc_PI_deacetylase-related"/>
</dbReference>
<dbReference type="EMBL" id="JAGIOO010000001">
    <property type="protein sequence ID" value="MBP2475397.1"/>
    <property type="molecule type" value="Genomic_DNA"/>
</dbReference>
<dbReference type="PROSITE" id="PS51257">
    <property type="entry name" value="PROKAR_LIPOPROTEIN"/>
    <property type="match status" value="1"/>
</dbReference>
<evidence type="ECO:0000313" key="4">
    <source>
        <dbReference type="Proteomes" id="UP001519363"/>
    </source>
</evidence>
<evidence type="ECO:0000313" key="3">
    <source>
        <dbReference type="EMBL" id="MBP2475397.1"/>
    </source>
</evidence>
<protein>
    <submittedName>
        <fullName evidence="3">LmbE family N-acetylglucosaminyl deacetylase</fullName>
    </submittedName>
</protein>
<gene>
    <name evidence="3" type="ORF">JOF53_004269</name>
</gene>
<dbReference type="Proteomes" id="UP001519363">
    <property type="component" value="Unassembled WGS sequence"/>
</dbReference>
<sequence>MRPISIRRSWTLLVAGALSGVLFACSAPVPQAPEPVAPPEARFMQITAHADDDLIFMNPDLAAGIRAKRPTVAVYLTAGETDKADANGYAAQRQAGTRAAYARMAGAPDTWRAERLDSDPDHSVELYTLSGRPEVRLVFVNLPEDNDPRANGGKHALTRLWQDQAEAVKLATLTPAGGQLPRSYTYTRSDVLDLLVDLLRRFAPTVVRTQDPDPDPRYSRDWVRFNDHPDHVVAARLAEEAVRAHLRSGGRAVTLNYRMYNVAEAPVNLSPAQQQDKLATFGAYAPHDGEVGLGEPYNSWLRRQYPRWPSGTTWAGRDADGTLYAFAVRGGELAWWRRTGETWSGPSGVGGAVLVPGVSTAADRTGRLHVFARDRDTDDVLVTTPGSWTWTRLGSPNERVLPGRRRAVGTPVAARDGSGALTVLVKNGGGGVSALRQQGSTWPTKWLDLGGEDVQDGLAVGPGLTVAASTRREVLRWRQEGEGFVPLPPLRTPPPAGPPALAADRLAYPVAGTGAVALSTQDDQPVVLPGSEGLSGLGFAGSTVFGRLADGSVRVGSHTAGPVADQPAVVDGTTLVAFGLDGGLLTITT</sequence>